<dbReference type="SUPFAM" id="SSF55681">
    <property type="entry name" value="Class II aaRS and biotin synthetases"/>
    <property type="match status" value="1"/>
</dbReference>
<evidence type="ECO:0000313" key="12">
    <source>
        <dbReference type="EMBL" id="RCJ29053.1"/>
    </source>
</evidence>
<dbReference type="Pfam" id="PF00587">
    <property type="entry name" value="tRNA-synt_2b"/>
    <property type="match status" value="1"/>
</dbReference>
<dbReference type="FunFam" id="3.40.50.800:FF:000011">
    <property type="entry name" value="Proline--tRNA ligase"/>
    <property type="match status" value="1"/>
</dbReference>
<evidence type="ECO:0000256" key="5">
    <source>
        <dbReference type="ARBA" id="ARBA00022741"/>
    </source>
</evidence>
<dbReference type="GO" id="GO:0005829">
    <property type="term" value="C:cytosol"/>
    <property type="evidence" value="ECO:0007669"/>
    <property type="project" value="TreeGrafter"/>
</dbReference>
<evidence type="ECO:0000259" key="11">
    <source>
        <dbReference type="PROSITE" id="PS50862"/>
    </source>
</evidence>
<comment type="domain">
    <text evidence="10">Consists of three domains: the N-terminal catalytic domain, the editing domain and the C-terminal anticodon-binding domain.</text>
</comment>
<dbReference type="PANTHER" id="PTHR42753">
    <property type="entry name" value="MITOCHONDRIAL RIBOSOME PROTEIN L39/PROLYL-TRNA LIGASE FAMILY MEMBER"/>
    <property type="match status" value="1"/>
</dbReference>
<dbReference type="Pfam" id="PF04073">
    <property type="entry name" value="tRNA_edit"/>
    <property type="match status" value="1"/>
</dbReference>
<dbReference type="NCBIfam" id="TIGR00409">
    <property type="entry name" value="proS_fam_II"/>
    <property type="match status" value="1"/>
</dbReference>
<organism evidence="12 13">
    <name type="scientific">Nostoc minutum NIES-26</name>
    <dbReference type="NCBI Taxonomy" id="1844469"/>
    <lineage>
        <taxon>Bacteria</taxon>
        <taxon>Bacillati</taxon>
        <taxon>Cyanobacteriota</taxon>
        <taxon>Cyanophyceae</taxon>
        <taxon>Nostocales</taxon>
        <taxon>Nostocaceae</taxon>
        <taxon>Nostoc</taxon>
    </lineage>
</organism>
<dbReference type="Pfam" id="PF03129">
    <property type="entry name" value="HGTP_anticodon"/>
    <property type="match status" value="1"/>
</dbReference>
<dbReference type="CDD" id="cd04334">
    <property type="entry name" value="ProRS-INS"/>
    <property type="match status" value="1"/>
</dbReference>
<keyword evidence="5 10" id="KW-0547">Nucleotide-binding</keyword>
<evidence type="ECO:0000256" key="10">
    <source>
        <dbReference type="HAMAP-Rule" id="MF_01569"/>
    </source>
</evidence>
<dbReference type="PROSITE" id="PS50862">
    <property type="entry name" value="AA_TRNA_LIGASE_II"/>
    <property type="match status" value="1"/>
</dbReference>
<dbReference type="SUPFAM" id="SSF52954">
    <property type="entry name" value="Class II aaRS ABD-related"/>
    <property type="match status" value="1"/>
</dbReference>
<dbReference type="InterPro" id="IPR007214">
    <property type="entry name" value="YbaK/aa-tRNA-synth-assoc-dom"/>
</dbReference>
<dbReference type="Proteomes" id="UP000252107">
    <property type="component" value="Unassembled WGS sequence"/>
</dbReference>
<dbReference type="NCBIfam" id="NF006625">
    <property type="entry name" value="PRK09194.1"/>
    <property type="match status" value="1"/>
</dbReference>
<evidence type="ECO:0000256" key="2">
    <source>
        <dbReference type="ARBA" id="ARBA00011738"/>
    </source>
</evidence>
<dbReference type="PRINTS" id="PR01046">
    <property type="entry name" value="TRNASYNTHPRO"/>
</dbReference>
<protein>
    <recommendedName>
        <fullName evidence="10">Proline--tRNA ligase</fullName>
        <ecNumber evidence="10">6.1.1.15</ecNumber>
    </recommendedName>
    <alternativeName>
        <fullName evidence="10">Prolyl-tRNA synthetase</fullName>
        <shortName evidence="10">ProRS</shortName>
    </alternativeName>
</protein>
<keyword evidence="4 10" id="KW-0436">Ligase</keyword>
<dbReference type="EMBL" id="LXQD01000295">
    <property type="protein sequence ID" value="RCJ29053.1"/>
    <property type="molecule type" value="Genomic_DNA"/>
</dbReference>
<gene>
    <name evidence="10" type="primary">proS</name>
    <name evidence="12" type="ORF">A6770_01280</name>
</gene>
<comment type="subunit">
    <text evidence="2 10">Homodimer.</text>
</comment>
<dbReference type="InterPro" id="IPR033730">
    <property type="entry name" value="ProRS_core_prok"/>
</dbReference>
<dbReference type="Gene3D" id="3.30.930.10">
    <property type="entry name" value="Bira Bifunctional Protein, Domain 2"/>
    <property type="match status" value="2"/>
</dbReference>
<keyword evidence="13" id="KW-1185">Reference proteome</keyword>
<dbReference type="CDD" id="cd00861">
    <property type="entry name" value="ProRS_anticodon_short"/>
    <property type="match status" value="1"/>
</dbReference>
<comment type="similarity">
    <text evidence="10">Belongs to the class-II aminoacyl-tRNA synthetase family. ProS type 1 subfamily.</text>
</comment>
<evidence type="ECO:0000256" key="1">
    <source>
        <dbReference type="ARBA" id="ARBA00004496"/>
    </source>
</evidence>
<reference evidence="12" key="1">
    <citation type="submission" date="2016-04" db="EMBL/GenBank/DDBJ databases">
        <authorList>
            <person name="Tabuchi Yagui T.R."/>
        </authorList>
    </citation>
    <scope>NUCLEOTIDE SEQUENCE [LARGE SCALE GENOMIC DNA]</scope>
    <source>
        <strain evidence="12">NIES-26</strain>
    </source>
</reference>
<accession>A0A367R0G1</accession>
<proteinExistence type="inferred from homology"/>
<dbReference type="PANTHER" id="PTHR42753:SF2">
    <property type="entry name" value="PROLINE--TRNA LIGASE"/>
    <property type="match status" value="1"/>
</dbReference>
<dbReference type="GO" id="GO:0005524">
    <property type="term" value="F:ATP binding"/>
    <property type="evidence" value="ECO:0007669"/>
    <property type="project" value="UniProtKB-UniRule"/>
</dbReference>
<evidence type="ECO:0000256" key="9">
    <source>
        <dbReference type="ARBA" id="ARBA00047671"/>
    </source>
</evidence>
<dbReference type="Gene3D" id="3.40.50.800">
    <property type="entry name" value="Anticodon-binding domain"/>
    <property type="match status" value="1"/>
</dbReference>
<comment type="subcellular location">
    <subcellularLocation>
        <location evidence="1 10">Cytoplasm</location>
    </subcellularLocation>
</comment>
<comment type="catalytic activity">
    <reaction evidence="9 10">
        <text>tRNA(Pro) + L-proline + ATP = L-prolyl-tRNA(Pro) + AMP + diphosphate</text>
        <dbReference type="Rhea" id="RHEA:14305"/>
        <dbReference type="Rhea" id="RHEA-COMP:9700"/>
        <dbReference type="Rhea" id="RHEA-COMP:9702"/>
        <dbReference type="ChEBI" id="CHEBI:30616"/>
        <dbReference type="ChEBI" id="CHEBI:33019"/>
        <dbReference type="ChEBI" id="CHEBI:60039"/>
        <dbReference type="ChEBI" id="CHEBI:78442"/>
        <dbReference type="ChEBI" id="CHEBI:78532"/>
        <dbReference type="ChEBI" id="CHEBI:456215"/>
        <dbReference type="EC" id="6.1.1.15"/>
    </reaction>
</comment>
<keyword evidence="7 10" id="KW-0648">Protein biosynthesis</keyword>
<sequence>MRLSQMLFVTLRDDPADAEIPSHKLLLRAGYIRRIGSGIYAYLPLMWRVLQKVSQIVRQEMNATGAQECLLPQLQPADLWKESGRWDTYTKAEGIMFSLIDRREQQLGLGPTHEEVITAIARDMIRSYRQLPLHLYQLQTKFRDEIRPRFGLMRGREFIMKDGYSFHVDEASLKETYQDMYQAYSNMLRRSGLAFRAVEADSGAIGGSGSTEFMVLAEAGEDEVLFTEDGKYAANVEKAVSLPADAEPSRFTTYEKRDTPGTETIDKLCQFLKCSPTQLVKNVLYQTVYDNGITVLVLVSIRGDQEVNEVKLQNELTKLASNYGAKTIIALDVPNVETQQTWAAKSLPLGYIAPDIADEYITANKQIHPKFVRLADKTAVELKNFVTGANETGYHVVGANWSAQFQLSENVVDVRKARSGDRALHNPEQTLQSARGIEVGHIFQLGTKYSLSMGASYTNEQGEEKPLFMGCYGVGVSRLAQSAVEQSYDKDGIIWPVAIAPYHAIVTIPNINDAQQVEIAEKLYTELNQAGIETLLDDRDERAGVKFKDADLIGIPYRIVTGRAIANGKVEVVERATRKSQEIVIDEVKSTLKQSIAAAIEVKN</sequence>
<dbReference type="InterPro" id="IPR036754">
    <property type="entry name" value="YbaK/aa-tRNA-synt-asso_dom_sf"/>
</dbReference>
<dbReference type="InterPro" id="IPR006195">
    <property type="entry name" value="aa-tRNA-synth_II"/>
</dbReference>
<keyword evidence="8 10" id="KW-0030">Aminoacyl-tRNA synthetase</keyword>
<evidence type="ECO:0000256" key="7">
    <source>
        <dbReference type="ARBA" id="ARBA00022917"/>
    </source>
</evidence>
<dbReference type="InterPro" id="IPR036621">
    <property type="entry name" value="Anticodon-bd_dom_sf"/>
</dbReference>
<comment type="function">
    <text evidence="10">Catalyzes the attachment of proline to tRNA(Pro) in a two-step reaction: proline is first activated by ATP to form Pro-AMP and then transferred to the acceptor end of tRNA(Pro). As ProRS can inadvertently accommodate and process non-cognate amino acids such as alanine and cysteine, to avoid such errors it has two additional distinct editing activities against alanine. One activity is designated as 'pretransfer' editing and involves the tRNA(Pro)-independent hydrolysis of activated Ala-AMP. The other activity is designated 'posttransfer' editing and involves deacylation of mischarged Ala-tRNA(Pro). The misacylated Cys-tRNA(Pro) is not edited by ProRS.</text>
</comment>
<dbReference type="SUPFAM" id="SSF55826">
    <property type="entry name" value="YbaK/ProRS associated domain"/>
    <property type="match status" value="1"/>
</dbReference>
<dbReference type="HAMAP" id="MF_01569">
    <property type="entry name" value="Pro_tRNA_synth_type1"/>
    <property type="match status" value="1"/>
</dbReference>
<dbReference type="GO" id="GO:0006433">
    <property type="term" value="P:prolyl-tRNA aminoacylation"/>
    <property type="evidence" value="ECO:0007669"/>
    <property type="project" value="UniProtKB-UniRule"/>
</dbReference>
<dbReference type="EC" id="6.1.1.15" evidence="10"/>
<evidence type="ECO:0000256" key="8">
    <source>
        <dbReference type="ARBA" id="ARBA00023146"/>
    </source>
</evidence>
<evidence type="ECO:0000256" key="6">
    <source>
        <dbReference type="ARBA" id="ARBA00022840"/>
    </source>
</evidence>
<dbReference type="CDD" id="cd00779">
    <property type="entry name" value="ProRS_core_prok"/>
    <property type="match status" value="1"/>
</dbReference>
<evidence type="ECO:0000313" key="13">
    <source>
        <dbReference type="Proteomes" id="UP000252107"/>
    </source>
</evidence>
<dbReference type="InterPro" id="IPR050062">
    <property type="entry name" value="Pro-tRNA_synthetase"/>
</dbReference>
<name>A0A367R0G1_9NOSO</name>
<keyword evidence="3 10" id="KW-0963">Cytoplasm</keyword>
<feature type="domain" description="Aminoacyl-transfer RNA synthetases class-II family profile" evidence="11">
    <location>
        <begin position="33"/>
        <end position="496"/>
    </location>
</feature>
<dbReference type="AlphaFoldDB" id="A0A367R0G1"/>
<evidence type="ECO:0000256" key="4">
    <source>
        <dbReference type="ARBA" id="ARBA00022598"/>
    </source>
</evidence>
<comment type="caution">
    <text evidence="12">The sequence shown here is derived from an EMBL/GenBank/DDBJ whole genome shotgun (WGS) entry which is preliminary data.</text>
</comment>
<keyword evidence="6 10" id="KW-0067">ATP-binding</keyword>
<dbReference type="InterPro" id="IPR045864">
    <property type="entry name" value="aa-tRNA-synth_II/BPL/LPL"/>
</dbReference>
<dbReference type="InterPro" id="IPR044140">
    <property type="entry name" value="ProRS_anticodon_short"/>
</dbReference>
<dbReference type="InterPro" id="IPR023717">
    <property type="entry name" value="Pro-tRNA-Synthase_IIa_type1"/>
</dbReference>
<dbReference type="GO" id="GO:0002161">
    <property type="term" value="F:aminoacyl-tRNA deacylase activity"/>
    <property type="evidence" value="ECO:0007669"/>
    <property type="project" value="InterPro"/>
</dbReference>
<dbReference type="InterPro" id="IPR002314">
    <property type="entry name" value="aa-tRNA-synt_IIb"/>
</dbReference>
<dbReference type="InterPro" id="IPR002316">
    <property type="entry name" value="Pro-tRNA-ligase_IIa"/>
</dbReference>
<dbReference type="GO" id="GO:0004827">
    <property type="term" value="F:proline-tRNA ligase activity"/>
    <property type="evidence" value="ECO:0007669"/>
    <property type="project" value="UniProtKB-UniRule"/>
</dbReference>
<dbReference type="InterPro" id="IPR004154">
    <property type="entry name" value="Anticodon-bd"/>
</dbReference>
<dbReference type="InterPro" id="IPR004500">
    <property type="entry name" value="Pro-tRNA-synth_IIa_bac-type"/>
</dbReference>
<evidence type="ECO:0000256" key="3">
    <source>
        <dbReference type="ARBA" id="ARBA00022490"/>
    </source>
</evidence>